<reference evidence="2" key="1">
    <citation type="submission" date="2021-01" db="UniProtKB">
        <authorList>
            <consortium name="EnsemblPlants"/>
        </authorList>
    </citation>
    <scope>IDENTIFICATION</scope>
</reference>
<feature type="transmembrane region" description="Helical" evidence="1">
    <location>
        <begin position="46"/>
        <end position="73"/>
    </location>
</feature>
<dbReference type="Gramene" id="Kaladp0011s0811.1.v1.1">
    <property type="protein sequence ID" value="Kaladp0011s0811.1.v1.1.CDS.1"/>
    <property type="gene ID" value="Kaladp0011s0811.v1.1"/>
</dbReference>
<dbReference type="Proteomes" id="UP000594263">
    <property type="component" value="Unplaced"/>
</dbReference>
<keyword evidence="3" id="KW-1185">Reference proteome</keyword>
<evidence type="ECO:0008006" key="4">
    <source>
        <dbReference type="Google" id="ProtNLM"/>
    </source>
</evidence>
<proteinExistence type="predicted"/>
<dbReference type="AlphaFoldDB" id="A0A7N0RJN0"/>
<evidence type="ECO:0000313" key="2">
    <source>
        <dbReference type="EnsemblPlants" id="Kaladp0011s0811.1.v1.1.CDS.1"/>
    </source>
</evidence>
<sequence>MLRKTEMETSMHLFFACSFSNQIIRTLLLIIGFNCNDSSWGSITNVAIGGIASGACIKNAYRAVVNLAIYYIWRERNRRLFNQ</sequence>
<feature type="transmembrane region" description="Helical" evidence="1">
    <location>
        <begin position="12"/>
        <end position="34"/>
    </location>
</feature>
<name>A0A7N0RJN0_KALFE</name>
<keyword evidence="1" id="KW-0812">Transmembrane</keyword>
<dbReference type="EnsemblPlants" id="Kaladp0011s0811.1.v1.1">
    <property type="protein sequence ID" value="Kaladp0011s0811.1.v1.1.CDS.1"/>
    <property type="gene ID" value="Kaladp0011s0811.v1.1"/>
</dbReference>
<evidence type="ECO:0000256" key="1">
    <source>
        <dbReference type="SAM" id="Phobius"/>
    </source>
</evidence>
<accession>A0A7N0RJN0</accession>
<organism evidence="2 3">
    <name type="scientific">Kalanchoe fedtschenkoi</name>
    <name type="common">Lavender scallops</name>
    <name type="synonym">South American air plant</name>
    <dbReference type="NCBI Taxonomy" id="63787"/>
    <lineage>
        <taxon>Eukaryota</taxon>
        <taxon>Viridiplantae</taxon>
        <taxon>Streptophyta</taxon>
        <taxon>Embryophyta</taxon>
        <taxon>Tracheophyta</taxon>
        <taxon>Spermatophyta</taxon>
        <taxon>Magnoliopsida</taxon>
        <taxon>eudicotyledons</taxon>
        <taxon>Gunneridae</taxon>
        <taxon>Pentapetalae</taxon>
        <taxon>Saxifragales</taxon>
        <taxon>Crassulaceae</taxon>
        <taxon>Kalanchoe</taxon>
    </lineage>
</organism>
<keyword evidence="1" id="KW-1133">Transmembrane helix</keyword>
<keyword evidence="1" id="KW-0472">Membrane</keyword>
<protein>
    <recommendedName>
        <fullName evidence="4">Reverse transcriptase zinc-binding domain-containing protein</fullName>
    </recommendedName>
</protein>
<evidence type="ECO:0000313" key="3">
    <source>
        <dbReference type="Proteomes" id="UP000594263"/>
    </source>
</evidence>